<proteinExistence type="predicted"/>
<organism evidence="1 2">
    <name type="scientific">Lagenidium giganteum</name>
    <dbReference type="NCBI Taxonomy" id="4803"/>
    <lineage>
        <taxon>Eukaryota</taxon>
        <taxon>Sar</taxon>
        <taxon>Stramenopiles</taxon>
        <taxon>Oomycota</taxon>
        <taxon>Peronosporomycetes</taxon>
        <taxon>Pythiales</taxon>
        <taxon>Pythiaceae</taxon>
    </lineage>
</organism>
<keyword evidence="2" id="KW-1185">Reference proteome</keyword>
<evidence type="ECO:0000313" key="1">
    <source>
        <dbReference type="EMBL" id="DAZ94154.1"/>
    </source>
</evidence>
<comment type="caution">
    <text evidence="1">The sequence shown here is derived from an EMBL/GenBank/DDBJ whole genome shotgun (WGS) entry which is preliminary data.</text>
</comment>
<gene>
    <name evidence="1" type="ORF">N0F65_007354</name>
</gene>
<dbReference type="Proteomes" id="UP001146120">
    <property type="component" value="Unassembled WGS sequence"/>
</dbReference>
<reference evidence="1" key="2">
    <citation type="journal article" date="2023" name="Microbiol Resour">
        <title>Decontamination and Annotation of the Draft Genome Sequence of the Oomycete Lagenidium giganteum ARSEF 373.</title>
        <authorList>
            <person name="Morgan W.R."/>
            <person name="Tartar A."/>
        </authorList>
    </citation>
    <scope>NUCLEOTIDE SEQUENCE</scope>
    <source>
        <strain evidence="1">ARSEF 373</strain>
    </source>
</reference>
<dbReference type="EMBL" id="DAKRPA010000266">
    <property type="protein sequence ID" value="DAZ94154.1"/>
    <property type="molecule type" value="Genomic_DNA"/>
</dbReference>
<sequence length="302" mass="32945">MSYIWLLKNYILLNLITHSEHPLITLVGSRDPASVWASLIKPIISDHDLIELANIFKVHLDGICGLSEIHHPLGQGSYLILLGDSQGVGHWCAQYNDQYFDSMGEGPPTVLGNLKYNPKQYQGVSKSYCGIYEIMTIYKKISIDIAQPQLRKLGAGKTVTLSASQLKGGSTSLHVHPANYEKIQKAKKANRGCRIQIAEGRIMHGGSVWSWLKDTPWPAIKPALSGVLDAAVQPVATALGPYGAVAPIGRSLVRNLTGVGIRSTKGNKHVKGSPEAKAYMASIRSKRCGRGFRVLKNSLTRI</sequence>
<evidence type="ECO:0000313" key="2">
    <source>
        <dbReference type="Proteomes" id="UP001146120"/>
    </source>
</evidence>
<protein>
    <submittedName>
        <fullName evidence="1">Uncharacterized protein</fullName>
    </submittedName>
</protein>
<accession>A0AAV2YNA6</accession>
<reference evidence="1" key="1">
    <citation type="submission" date="2022-11" db="EMBL/GenBank/DDBJ databases">
        <authorList>
            <person name="Morgan W.R."/>
            <person name="Tartar A."/>
        </authorList>
    </citation>
    <scope>NUCLEOTIDE SEQUENCE</scope>
    <source>
        <strain evidence="1">ARSEF 373</strain>
    </source>
</reference>
<dbReference type="AlphaFoldDB" id="A0AAV2YNA6"/>
<name>A0AAV2YNA6_9STRA</name>